<accession>A0A6G1DZR8</accession>
<proteinExistence type="predicted"/>
<evidence type="ECO:0000313" key="2">
    <source>
        <dbReference type="Proteomes" id="UP000479710"/>
    </source>
</evidence>
<organism evidence="1 2">
    <name type="scientific">Oryza meyeriana var. granulata</name>
    <dbReference type="NCBI Taxonomy" id="110450"/>
    <lineage>
        <taxon>Eukaryota</taxon>
        <taxon>Viridiplantae</taxon>
        <taxon>Streptophyta</taxon>
        <taxon>Embryophyta</taxon>
        <taxon>Tracheophyta</taxon>
        <taxon>Spermatophyta</taxon>
        <taxon>Magnoliopsida</taxon>
        <taxon>Liliopsida</taxon>
        <taxon>Poales</taxon>
        <taxon>Poaceae</taxon>
        <taxon>BOP clade</taxon>
        <taxon>Oryzoideae</taxon>
        <taxon>Oryzeae</taxon>
        <taxon>Oryzinae</taxon>
        <taxon>Oryza</taxon>
        <taxon>Oryza meyeriana</taxon>
    </lineage>
</organism>
<sequence length="88" mass="9684">RWGLPGDNKSNDSTCRCKEVYAGGDAGDVDPQPPGKTRTLSRRNALVTILLDGAEADKVVGSRKDDLQLTIEKHLRTRILQQPQCIIL</sequence>
<feature type="non-terminal residue" evidence="1">
    <location>
        <position position="1"/>
    </location>
</feature>
<dbReference type="OrthoDB" id="10263751at2759"/>
<reference evidence="1 2" key="1">
    <citation type="submission" date="2019-11" db="EMBL/GenBank/DDBJ databases">
        <title>Whole genome sequence of Oryza granulata.</title>
        <authorList>
            <person name="Li W."/>
        </authorList>
    </citation>
    <scope>NUCLEOTIDE SEQUENCE [LARGE SCALE GENOMIC DNA]</scope>
    <source>
        <strain evidence="2">cv. Menghai</strain>
        <tissue evidence="1">Leaf</tissue>
    </source>
</reference>
<evidence type="ECO:0000313" key="1">
    <source>
        <dbReference type="EMBL" id="KAF0918019.1"/>
    </source>
</evidence>
<dbReference type="EMBL" id="SPHZ02000005">
    <property type="protein sequence ID" value="KAF0918019.1"/>
    <property type="molecule type" value="Genomic_DNA"/>
</dbReference>
<dbReference type="AlphaFoldDB" id="A0A6G1DZR8"/>
<comment type="caution">
    <text evidence="1">The sequence shown here is derived from an EMBL/GenBank/DDBJ whole genome shotgun (WGS) entry which is preliminary data.</text>
</comment>
<keyword evidence="2" id="KW-1185">Reference proteome</keyword>
<name>A0A6G1DZR8_9ORYZ</name>
<gene>
    <name evidence="1" type="ORF">E2562_021710</name>
</gene>
<protein>
    <submittedName>
        <fullName evidence="1">Uncharacterized protein</fullName>
    </submittedName>
</protein>
<dbReference type="Proteomes" id="UP000479710">
    <property type="component" value="Unassembled WGS sequence"/>
</dbReference>